<evidence type="ECO:0000256" key="1">
    <source>
        <dbReference type="SAM" id="MobiDB-lite"/>
    </source>
</evidence>
<feature type="compositionally biased region" description="Basic residues" evidence="1">
    <location>
        <begin position="335"/>
        <end position="353"/>
    </location>
</feature>
<gene>
    <name evidence="3" type="primary">SSCI30380.1</name>
</gene>
<feature type="compositionally biased region" description="Basic and acidic residues" evidence="1">
    <location>
        <begin position="324"/>
        <end position="334"/>
    </location>
</feature>
<reference evidence="4" key="1">
    <citation type="submission" date="2014-06" db="EMBL/GenBank/DDBJ databases">
        <authorList>
            <person name="Berkman P.J."/>
        </authorList>
    </citation>
    <scope>NUCLEOTIDE SEQUENCE [LARGE SCALE GENOMIC DNA]</scope>
</reference>
<dbReference type="AlphaFoldDB" id="A0A0F7S3F1"/>
<evidence type="ECO:0000313" key="3">
    <source>
        <dbReference type="EMBL" id="CDW97392.1"/>
    </source>
</evidence>
<proteinExistence type="predicted"/>
<feature type="region of interest" description="Disordered" evidence="1">
    <location>
        <begin position="153"/>
        <end position="175"/>
    </location>
</feature>
<feature type="compositionally biased region" description="Acidic residues" evidence="1">
    <location>
        <begin position="219"/>
        <end position="248"/>
    </location>
</feature>
<evidence type="ECO:0000259" key="2">
    <source>
        <dbReference type="Pfam" id="PF08155"/>
    </source>
</evidence>
<feature type="region of interest" description="Disordered" evidence="1">
    <location>
        <begin position="202"/>
        <end position="291"/>
    </location>
</feature>
<dbReference type="STRING" id="49012.A0A0F7S3F1"/>
<accession>A0A0F7S3F1</accession>
<feature type="region of interest" description="Disordered" evidence="1">
    <location>
        <begin position="320"/>
        <end position="353"/>
    </location>
</feature>
<dbReference type="Proteomes" id="UP000242770">
    <property type="component" value="Unassembled WGS sequence"/>
</dbReference>
<protein>
    <recommendedName>
        <fullName evidence="2">NOG C-terminal domain-containing protein</fullName>
    </recommendedName>
</protein>
<dbReference type="EMBL" id="CCFA01001650">
    <property type="protein sequence ID" value="CDW97392.1"/>
    <property type="molecule type" value="Genomic_DNA"/>
</dbReference>
<organism evidence="3 4">
    <name type="scientific">Sporisorium scitamineum</name>
    <dbReference type="NCBI Taxonomy" id="49012"/>
    <lineage>
        <taxon>Eukaryota</taxon>
        <taxon>Fungi</taxon>
        <taxon>Dikarya</taxon>
        <taxon>Basidiomycota</taxon>
        <taxon>Ustilaginomycotina</taxon>
        <taxon>Ustilaginomycetes</taxon>
        <taxon>Ustilaginales</taxon>
        <taxon>Ustilaginaceae</taxon>
        <taxon>Sporisorium</taxon>
    </lineage>
</organism>
<dbReference type="Pfam" id="PF08155">
    <property type="entry name" value="NOGCT"/>
    <property type="match status" value="1"/>
</dbReference>
<dbReference type="InterPro" id="IPR012973">
    <property type="entry name" value="NOG_C"/>
</dbReference>
<evidence type="ECO:0000313" key="4">
    <source>
        <dbReference type="Proteomes" id="UP000242770"/>
    </source>
</evidence>
<feature type="compositionally biased region" description="Acidic residues" evidence="1">
    <location>
        <begin position="121"/>
        <end position="137"/>
    </location>
</feature>
<feature type="region of interest" description="Disordered" evidence="1">
    <location>
        <begin position="117"/>
        <end position="137"/>
    </location>
</feature>
<feature type="domain" description="NOG C-terminal" evidence="2">
    <location>
        <begin position="50"/>
        <end position="103"/>
    </location>
</feature>
<sequence length="353" mass="39564">MKGSKINAVLNRLHVAQPKLRDDVERSAYIPQAIANGSIKKYDAKDPERRKTLRDEQEENGGAGVFNIDIKRDYILDNDDWKYDHIPEIYEGKNIADFVDPDILDKLDALEREEEKLEAEGFYEDSGDEGSMLDEEEEAIRKAAAAIRERQQKAKLAAQDRGMVKNQARVPRKFQERTLSQMAERMREIGVDPSSVTARAEMLAKAKGLTGKRKRSGADDDDEDMDEDEDDQEAAWEDDEDMDTEEADTSASPRKARKSNVGGRLLSSTTAPVNRSGGHVSARAGPARVAATDRQLAGLKNSEQLEKARKLRELALRPGNWHSKAGESDRAIKEKKPKWLFAGKRGKGTSRSR</sequence>
<name>A0A0F7S3F1_9BASI</name>
<keyword evidence="4" id="KW-1185">Reference proteome</keyword>